<organism evidence="1 2">
    <name type="scientific">Candidatus Nitronereus thalassa</name>
    <dbReference type="NCBI Taxonomy" id="3020898"/>
    <lineage>
        <taxon>Bacteria</taxon>
        <taxon>Pseudomonadati</taxon>
        <taxon>Nitrospirota</taxon>
        <taxon>Nitrospiria</taxon>
        <taxon>Nitrospirales</taxon>
        <taxon>Nitrospiraceae</taxon>
        <taxon>Candidatus Nitronereus</taxon>
    </lineage>
</organism>
<dbReference type="RefSeq" id="WP_313831092.1">
    <property type="nucleotide sequence ID" value="NZ_JAQOUE010000001.1"/>
</dbReference>
<sequence>MVVGLTPLTPVYSQNTILGPQQHQGNQDIDTSMTISQQLVELRGNIARLEAALEQDHRGSVPLANTQMGMGPMGCGEGGCGSPGLGMNTGKMSGMEQGGMGPMGKMGMGSQKMGMGSGSGMPGMGMENMGMMGKMGMGSQKMGMGSGQGMPRMEMENMGMMGKMGTRKGRMSGSALPGFPGASHLYHIGATDFFLDHGEHITLTLQQESALNQIKEQALLSQATFDRQLEQAEQELWVLTSSDQPEMQRIEPKVQHIEKLKGDQRLAFIRAVGEAAQVLTAQQRQVLIGTGSPQPKAQGAEQK</sequence>
<evidence type="ECO:0000313" key="1">
    <source>
        <dbReference type="EMBL" id="MDT7040734.1"/>
    </source>
</evidence>
<dbReference type="Proteomes" id="UP001250932">
    <property type="component" value="Unassembled WGS sequence"/>
</dbReference>
<dbReference type="EMBL" id="JAQOUE010000001">
    <property type="protein sequence ID" value="MDT7040734.1"/>
    <property type="molecule type" value="Genomic_DNA"/>
</dbReference>
<evidence type="ECO:0000313" key="2">
    <source>
        <dbReference type="Proteomes" id="UP001250932"/>
    </source>
</evidence>
<proteinExistence type="predicted"/>
<accession>A0ABU3K2Y8</accession>
<evidence type="ECO:0008006" key="3">
    <source>
        <dbReference type="Google" id="ProtNLM"/>
    </source>
</evidence>
<protein>
    <recommendedName>
        <fullName evidence="3">Periplasmic heavy metal sensor</fullName>
    </recommendedName>
</protein>
<comment type="caution">
    <text evidence="1">The sequence shown here is derived from an EMBL/GenBank/DDBJ whole genome shotgun (WGS) entry which is preliminary data.</text>
</comment>
<reference evidence="1 2" key="1">
    <citation type="journal article" date="2023" name="ISME J.">
        <title>Cultivation and genomic characterization of novel and ubiquitous marine nitrite-oxidizing bacteria from the Nitrospirales.</title>
        <authorList>
            <person name="Mueller A.J."/>
            <person name="Daebeler A."/>
            <person name="Herbold C.W."/>
            <person name="Kirkegaard R.H."/>
            <person name="Daims H."/>
        </authorList>
    </citation>
    <scope>NUCLEOTIDE SEQUENCE [LARGE SCALE GENOMIC DNA]</scope>
    <source>
        <strain evidence="1 2">EB</strain>
    </source>
</reference>
<name>A0ABU3K2Y8_9BACT</name>
<gene>
    <name evidence="1" type="ORF">PPG34_00125</name>
</gene>
<dbReference type="Gene3D" id="1.20.120.1490">
    <property type="match status" value="1"/>
</dbReference>
<keyword evidence="2" id="KW-1185">Reference proteome</keyword>